<organism evidence="3 4">
    <name type="scientific">Vibrio galatheae</name>
    <dbReference type="NCBI Taxonomy" id="579748"/>
    <lineage>
        <taxon>Bacteria</taxon>
        <taxon>Pseudomonadati</taxon>
        <taxon>Pseudomonadota</taxon>
        <taxon>Gammaproteobacteria</taxon>
        <taxon>Vibrionales</taxon>
        <taxon>Vibrionaceae</taxon>
        <taxon>Vibrio</taxon>
    </lineage>
</organism>
<protein>
    <recommendedName>
        <fullName evidence="5">Phage head morphogenesis domain-containing protein</fullName>
    </recommendedName>
</protein>
<evidence type="ECO:0000259" key="1">
    <source>
        <dbReference type="Pfam" id="PF04233"/>
    </source>
</evidence>
<evidence type="ECO:0000313" key="3">
    <source>
        <dbReference type="EMBL" id="KJY83292.1"/>
    </source>
</evidence>
<accession>A0A0F4NJL8</accession>
<proteinExistence type="predicted"/>
<evidence type="ECO:0000259" key="2">
    <source>
        <dbReference type="Pfam" id="PF18810"/>
    </source>
</evidence>
<dbReference type="RefSeq" id="WP_045955530.1">
    <property type="nucleotide sequence ID" value="NZ_JXXV01000016.1"/>
</dbReference>
<feature type="domain" description="Phage head morphogenesis" evidence="1">
    <location>
        <begin position="56"/>
        <end position="184"/>
    </location>
</feature>
<dbReference type="EMBL" id="JXXV01000016">
    <property type="protein sequence ID" value="KJY83292.1"/>
    <property type="molecule type" value="Genomic_DNA"/>
</dbReference>
<comment type="caution">
    <text evidence="3">The sequence shown here is derived from an EMBL/GenBank/DDBJ whole genome shotgun (WGS) entry which is preliminary data.</text>
</comment>
<gene>
    <name evidence="3" type="ORF">TW81_09860</name>
</gene>
<dbReference type="AlphaFoldDB" id="A0A0F4NJL8"/>
<dbReference type="InterPro" id="IPR006528">
    <property type="entry name" value="Phage_head_morphogenesis_dom"/>
</dbReference>
<dbReference type="Proteomes" id="UP000033673">
    <property type="component" value="Unassembled WGS sequence"/>
</dbReference>
<name>A0A0F4NJL8_9VIBR</name>
<dbReference type="OrthoDB" id="9813502at2"/>
<evidence type="ECO:0008006" key="5">
    <source>
        <dbReference type="Google" id="ProtNLM"/>
    </source>
</evidence>
<dbReference type="PATRIC" id="fig|579748.3.peg.2026"/>
<sequence>MPDPISFDFALQPKAAIDYLNNKGYKLSFNYDELAPKAHHESFTVAKVSRLDLLNDIFTSLDDATKNGKGFKQWQKELKPTLQKKGWWGKTDVTDPKTGEVKEIYVGSRRLRTIYSTNMRVAYGVQRNQSQRQLTGSVYWRYSSMLLPTTRKEHASLHGTVLHRDDSFWSSNYPPNGWGCKCKVRAYSQRQLEKRGMSVAKSAPDSVADKDWSHDIGAGSTLARTAPLSLNKNLPSVKANPELESLSNQQLKDRFYNQLGTKPNQMLIDKVGDPIWVDDTLLSKVKPSQHAHIDELAKVITEPDEIYLEVEERDGKSQVTKKMLRYATGEESESTGYMAGFRYQHDKTQAIALEAVPEGDVLNDSRKGKLIYQK</sequence>
<keyword evidence="4" id="KW-1185">Reference proteome</keyword>
<dbReference type="InterPro" id="IPR041110">
    <property type="entry name" value="PBECR2"/>
</dbReference>
<reference evidence="3 4" key="1">
    <citation type="journal article" date="2015" name="BMC Genomics">
        <title>Genome mining reveals unlocked bioactive potential of marine Gram-negative bacteria.</title>
        <authorList>
            <person name="Machado H."/>
            <person name="Sonnenschein E.C."/>
            <person name="Melchiorsen J."/>
            <person name="Gram L."/>
        </authorList>
    </citation>
    <scope>NUCLEOTIDE SEQUENCE [LARGE SCALE GENOMIC DNA]</scope>
    <source>
        <strain evidence="3 4">S2757</strain>
    </source>
</reference>
<dbReference type="Pfam" id="PF18810">
    <property type="entry name" value="PBECR2"/>
    <property type="match status" value="1"/>
</dbReference>
<feature type="domain" description="Phage-Barnase-EndoU-ColicinE5/D-RelE like nuclease 2" evidence="2">
    <location>
        <begin position="259"/>
        <end position="373"/>
    </location>
</feature>
<dbReference type="STRING" id="579748.TW81_09860"/>
<evidence type="ECO:0000313" key="4">
    <source>
        <dbReference type="Proteomes" id="UP000033673"/>
    </source>
</evidence>
<dbReference type="Pfam" id="PF04233">
    <property type="entry name" value="Phage_Mu_F"/>
    <property type="match status" value="1"/>
</dbReference>